<name>A0A139IPG6_9PEZI</name>
<comment type="caution">
    <text evidence="1">The sequence shown here is derived from an EMBL/GenBank/DDBJ whole genome shotgun (WGS) entry which is preliminary data.</text>
</comment>
<dbReference type="EMBL" id="LFZO01000032">
    <property type="protein sequence ID" value="KXT16671.1"/>
    <property type="molecule type" value="Genomic_DNA"/>
</dbReference>
<sequence length="114" mass="12748">MAMLPALSRWPLEKYDDLSAVLARRQQNTALVESYQLPATVPYVFSRLYQTSPHLSGVGTCTTAKEVDLFGTGIDLAEFMNRWVAGWKQKIAPNPVTFVVGDILVCYVEAHEWG</sequence>
<protein>
    <submittedName>
        <fullName evidence="1">Uncharacterized protein</fullName>
    </submittedName>
</protein>
<dbReference type="Proteomes" id="UP000073492">
    <property type="component" value="Unassembled WGS sequence"/>
</dbReference>
<keyword evidence="2" id="KW-1185">Reference proteome</keyword>
<dbReference type="AlphaFoldDB" id="A0A139IPG6"/>
<organism evidence="1 2">
    <name type="scientific">Pseudocercospora musae</name>
    <dbReference type="NCBI Taxonomy" id="113226"/>
    <lineage>
        <taxon>Eukaryota</taxon>
        <taxon>Fungi</taxon>
        <taxon>Dikarya</taxon>
        <taxon>Ascomycota</taxon>
        <taxon>Pezizomycotina</taxon>
        <taxon>Dothideomycetes</taxon>
        <taxon>Dothideomycetidae</taxon>
        <taxon>Mycosphaerellales</taxon>
        <taxon>Mycosphaerellaceae</taxon>
        <taxon>Pseudocercospora</taxon>
    </lineage>
</organism>
<gene>
    <name evidence="1" type="ORF">AC579_8036</name>
</gene>
<proteinExistence type="predicted"/>
<evidence type="ECO:0000313" key="2">
    <source>
        <dbReference type="Proteomes" id="UP000073492"/>
    </source>
</evidence>
<evidence type="ECO:0000313" key="1">
    <source>
        <dbReference type="EMBL" id="KXT16671.1"/>
    </source>
</evidence>
<accession>A0A139IPG6</accession>
<reference evidence="1 2" key="1">
    <citation type="submission" date="2015-07" db="EMBL/GenBank/DDBJ databases">
        <title>Comparative genomics of the Sigatoka disease complex on banana suggests a link between parallel evolutionary changes in Pseudocercospora fijiensis and Pseudocercospora eumusae and increased virulence on the banana host.</title>
        <authorList>
            <person name="Chang T.-C."/>
            <person name="Salvucci A."/>
            <person name="Crous P.W."/>
            <person name="Stergiopoulos I."/>
        </authorList>
    </citation>
    <scope>NUCLEOTIDE SEQUENCE [LARGE SCALE GENOMIC DNA]</scope>
    <source>
        <strain evidence="1 2">CBS 116634</strain>
    </source>
</reference>